<dbReference type="AlphaFoldDB" id="A0A5N6TG43"/>
<accession>A0A5N6TG43</accession>
<dbReference type="EMBL" id="ML742388">
    <property type="protein sequence ID" value="KAE8145089.1"/>
    <property type="molecule type" value="Genomic_DNA"/>
</dbReference>
<organism evidence="1 2">
    <name type="scientific">Aspergillus avenaceus</name>
    <dbReference type="NCBI Taxonomy" id="36643"/>
    <lineage>
        <taxon>Eukaryota</taxon>
        <taxon>Fungi</taxon>
        <taxon>Dikarya</taxon>
        <taxon>Ascomycota</taxon>
        <taxon>Pezizomycotina</taxon>
        <taxon>Eurotiomycetes</taxon>
        <taxon>Eurotiomycetidae</taxon>
        <taxon>Eurotiales</taxon>
        <taxon>Aspergillaceae</taxon>
        <taxon>Aspergillus</taxon>
        <taxon>Aspergillus subgen. Circumdati</taxon>
    </lineage>
</organism>
<proteinExistence type="predicted"/>
<evidence type="ECO:0000313" key="1">
    <source>
        <dbReference type="EMBL" id="KAE8145089.1"/>
    </source>
</evidence>
<name>A0A5N6TG43_ASPAV</name>
<dbReference type="OrthoDB" id="448954at2759"/>
<keyword evidence="2" id="KW-1185">Reference proteome</keyword>
<protein>
    <submittedName>
        <fullName evidence="1">Uncharacterized protein</fullName>
    </submittedName>
</protein>
<gene>
    <name evidence="1" type="ORF">BDV25DRAFT_77502</name>
</gene>
<reference evidence="1 2" key="1">
    <citation type="submission" date="2019-04" db="EMBL/GenBank/DDBJ databases">
        <title>Friends and foes A comparative genomics study of 23 Aspergillus species from section Flavi.</title>
        <authorList>
            <consortium name="DOE Joint Genome Institute"/>
            <person name="Kjaerbolling I."/>
            <person name="Vesth T."/>
            <person name="Frisvad J.C."/>
            <person name="Nybo J.L."/>
            <person name="Theobald S."/>
            <person name="Kildgaard S."/>
            <person name="Isbrandt T."/>
            <person name="Kuo A."/>
            <person name="Sato A."/>
            <person name="Lyhne E.K."/>
            <person name="Kogle M.E."/>
            <person name="Wiebenga A."/>
            <person name="Kun R.S."/>
            <person name="Lubbers R.J."/>
            <person name="Makela M.R."/>
            <person name="Barry K."/>
            <person name="Chovatia M."/>
            <person name="Clum A."/>
            <person name="Daum C."/>
            <person name="Haridas S."/>
            <person name="He G."/>
            <person name="LaButti K."/>
            <person name="Lipzen A."/>
            <person name="Mondo S."/>
            <person name="Riley R."/>
            <person name="Salamov A."/>
            <person name="Simmons B.A."/>
            <person name="Magnuson J.K."/>
            <person name="Henrissat B."/>
            <person name="Mortensen U.H."/>
            <person name="Larsen T.O."/>
            <person name="Devries R.P."/>
            <person name="Grigoriev I.V."/>
            <person name="Machida M."/>
            <person name="Baker S.E."/>
            <person name="Andersen M.R."/>
        </authorList>
    </citation>
    <scope>NUCLEOTIDE SEQUENCE [LARGE SCALE GENOMIC DNA]</scope>
    <source>
        <strain evidence="1 2">IBT 18842</strain>
    </source>
</reference>
<dbReference type="Proteomes" id="UP000325780">
    <property type="component" value="Unassembled WGS sequence"/>
</dbReference>
<evidence type="ECO:0000313" key="2">
    <source>
        <dbReference type="Proteomes" id="UP000325780"/>
    </source>
</evidence>
<sequence>MLDFSQKRSSVSCFPCQAVCLCHSLFDACPRTAVSPKPSPGPLNIGFPEYPVDAQDREVYTLSTTKARMILNLLDYTYNKSTRLEPIPHVSATQLRDNELRKLIVHYAACKIRDLTEHCPLVENTAGMPYPHKASAKGLRPLLDTTAELASDLVYRTMM</sequence>